<sequence>MDFTPIHEQSSSLVEFSPGSHFLLTAIRTRLVVRRSENLEISRVWEEPPSDSPPPSTSRDRQSSAGPDAWITHIGWSCDSEFILAAFAKKGVVNVHKMRDESWKATIEAGVEGLSRAVWAPDGRHILCFSEWGLRVTIWSLTTGGATYIQYPLHPERGWCFRKDGRYLLVAERVNSKDTLGIYDSSKGYQLARQFSLPTSSLSSISISPRGNHVAAWENALEYRLFILTLTGHVVATFTPDHDAGLGIRTVSWHPGGSFLAVGGWEEKIYILNNVTWTPVAEIDLQARIPAGINIWRERFVSLDRSQSVGFLPYERLQTGVVPFVRRETGKPHPRTGVIQLDWNVDGTLLLVRLENAPTSIYILHFPGPEEEFDPRLRSVLLHSQSILYAHWNPVRPGVLGISCGTGGLYTWSNEWMNDEGEEDEMAECVKIPADNFQVRDIKWSPDGKTMVLLDKTDFCCAAEVKEE</sequence>
<dbReference type="OrthoDB" id="308690at2759"/>
<evidence type="ECO:0000256" key="1">
    <source>
        <dbReference type="SAM" id="MobiDB-lite"/>
    </source>
</evidence>
<evidence type="ECO:0000313" key="2">
    <source>
        <dbReference type="EMBL" id="KZT42562.1"/>
    </source>
</evidence>
<dbReference type="InterPro" id="IPR036322">
    <property type="entry name" value="WD40_repeat_dom_sf"/>
</dbReference>
<name>A0A166HCE7_9AGAM</name>
<gene>
    <name evidence="2" type="ORF">SISSUDRAFT_979779</name>
</gene>
<dbReference type="GO" id="GO:1990810">
    <property type="term" value="P:microtubule anchoring at mitotic spindle pole body"/>
    <property type="evidence" value="ECO:0007669"/>
    <property type="project" value="TreeGrafter"/>
</dbReference>
<dbReference type="Gene3D" id="2.130.10.10">
    <property type="entry name" value="YVTN repeat-like/Quinoprotein amine dehydrogenase"/>
    <property type="match status" value="2"/>
</dbReference>
<reference evidence="2 3" key="1">
    <citation type="journal article" date="2016" name="Mol. Biol. Evol.">
        <title>Comparative Genomics of Early-Diverging Mushroom-Forming Fungi Provides Insights into the Origins of Lignocellulose Decay Capabilities.</title>
        <authorList>
            <person name="Nagy L.G."/>
            <person name="Riley R."/>
            <person name="Tritt A."/>
            <person name="Adam C."/>
            <person name="Daum C."/>
            <person name="Floudas D."/>
            <person name="Sun H."/>
            <person name="Yadav J.S."/>
            <person name="Pangilinan J."/>
            <person name="Larsson K.H."/>
            <person name="Matsuura K."/>
            <person name="Barry K."/>
            <person name="Labutti K."/>
            <person name="Kuo R."/>
            <person name="Ohm R.A."/>
            <person name="Bhattacharya S.S."/>
            <person name="Shirouzu T."/>
            <person name="Yoshinaga Y."/>
            <person name="Martin F.M."/>
            <person name="Grigoriev I.V."/>
            <person name="Hibbett D.S."/>
        </authorList>
    </citation>
    <scope>NUCLEOTIDE SEQUENCE [LARGE SCALE GENOMIC DNA]</scope>
    <source>
        <strain evidence="2 3">HHB10207 ss-3</strain>
    </source>
</reference>
<dbReference type="SUPFAM" id="SSF50978">
    <property type="entry name" value="WD40 repeat-like"/>
    <property type="match status" value="1"/>
</dbReference>
<dbReference type="SMART" id="SM00320">
    <property type="entry name" value="WD40"/>
    <property type="match status" value="3"/>
</dbReference>
<protein>
    <submittedName>
        <fullName evidence="2">WD repeat-containing protein 8</fullName>
    </submittedName>
</protein>
<dbReference type="InterPro" id="IPR001680">
    <property type="entry name" value="WD40_rpt"/>
</dbReference>
<dbReference type="Pfam" id="PF00400">
    <property type="entry name" value="WD40"/>
    <property type="match status" value="1"/>
</dbReference>
<dbReference type="PANTHER" id="PTHR16220">
    <property type="entry name" value="WD REPEAT PROTEIN 8-RELATED"/>
    <property type="match status" value="1"/>
</dbReference>
<dbReference type="AlphaFoldDB" id="A0A166HCE7"/>
<dbReference type="InterPro" id="IPR052778">
    <property type="entry name" value="Centrosome-WD_assoc"/>
</dbReference>
<feature type="region of interest" description="Disordered" evidence="1">
    <location>
        <begin position="44"/>
        <end position="66"/>
    </location>
</feature>
<dbReference type="Proteomes" id="UP000076798">
    <property type="component" value="Unassembled WGS sequence"/>
</dbReference>
<dbReference type="PANTHER" id="PTHR16220:SF0">
    <property type="entry name" value="WD REPEAT-CONTAINING PROTEIN WRAP73"/>
    <property type="match status" value="1"/>
</dbReference>
<proteinExistence type="predicted"/>
<dbReference type="InterPro" id="IPR015943">
    <property type="entry name" value="WD40/YVTN_repeat-like_dom_sf"/>
</dbReference>
<organism evidence="2 3">
    <name type="scientific">Sistotremastrum suecicum HHB10207 ss-3</name>
    <dbReference type="NCBI Taxonomy" id="1314776"/>
    <lineage>
        <taxon>Eukaryota</taxon>
        <taxon>Fungi</taxon>
        <taxon>Dikarya</taxon>
        <taxon>Basidiomycota</taxon>
        <taxon>Agaricomycotina</taxon>
        <taxon>Agaricomycetes</taxon>
        <taxon>Sistotremastrales</taxon>
        <taxon>Sistotremastraceae</taxon>
        <taxon>Sistotremastrum</taxon>
    </lineage>
</organism>
<keyword evidence="3" id="KW-1185">Reference proteome</keyword>
<evidence type="ECO:0000313" key="3">
    <source>
        <dbReference type="Proteomes" id="UP000076798"/>
    </source>
</evidence>
<accession>A0A166HCE7</accession>
<dbReference type="GO" id="GO:0005815">
    <property type="term" value="C:microtubule organizing center"/>
    <property type="evidence" value="ECO:0007669"/>
    <property type="project" value="TreeGrafter"/>
</dbReference>
<dbReference type="STRING" id="1314776.A0A166HCE7"/>
<dbReference type="GO" id="GO:1990811">
    <property type="term" value="C:MWP complex"/>
    <property type="evidence" value="ECO:0007669"/>
    <property type="project" value="TreeGrafter"/>
</dbReference>
<dbReference type="EMBL" id="KV428012">
    <property type="protein sequence ID" value="KZT42562.1"/>
    <property type="molecule type" value="Genomic_DNA"/>
</dbReference>